<dbReference type="Proteomes" id="UP000243904">
    <property type="component" value="Chromosome I"/>
</dbReference>
<keyword evidence="3" id="KW-1185">Reference proteome</keyword>
<organism evidence="2 3">
    <name type="scientific">Bradyrhizobium canariense</name>
    <dbReference type="NCBI Taxonomy" id="255045"/>
    <lineage>
        <taxon>Bacteria</taxon>
        <taxon>Pseudomonadati</taxon>
        <taxon>Pseudomonadota</taxon>
        <taxon>Alphaproteobacteria</taxon>
        <taxon>Hyphomicrobiales</taxon>
        <taxon>Nitrobacteraceae</taxon>
        <taxon>Bradyrhizobium</taxon>
    </lineage>
</organism>
<gene>
    <name evidence="2" type="ORF">SAMN05444158_1279</name>
</gene>
<reference evidence="3" key="1">
    <citation type="submission" date="2016-10" db="EMBL/GenBank/DDBJ databases">
        <authorList>
            <person name="Varghese N."/>
            <person name="Submissions S."/>
        </authorList>
    </citation>
    <scope>NUCLEOTIDE SEQUENCE [LARGE SCALE GENOMIC DNA]</scope>
    <source>
        <strain evidence="3">GAS369</strain>
    </source>
</reference>
<dbReference type="EMBL" id="LT629750">
    <property type="protein sequence ID" value="SDS18720.1"/>
    <property type="molecule type" value="Genomic_DNA"/>
</dbReference>
<dbReference type="AlphaFoldDB" id="A0A1H1Q5P5"/>
<evidence type="ECO:0000256" key="1">
    <source>
        <dbReference type="SAM" id="MobiDB-lite"/>
    </source>
</evidence>
<evidence type="ECO:0000313" key="2">
    <source>
        <dbReference type="EMBL" id="SDS18720.1"/>
    </source>
</evidence>
<evidence type="ECO:0000313" key="3">
    <source>
        <dbReference type="Proteomes" id="UP000243904"/>
    </source>
</evidence>
<feature type="compositionally biased region" description="Polar residues" evidence="1">
    <location>
        <begin position="25"/>
        <end position="34"/>
    </location>
</feature>
<proteinExistence type="predicted"/>
<sequence length="62" mass="7108">MIKPKRSAEQQVADELERKALNPLASRQTISDSQAEPEFHENHKRLKADRLAREAAELKAKK</sequence>
<accession>A0A1H1Q5P5</accession>
<protein>
    <submittedName>
        <fullName evidence="2">Uncharacterized protein</fullName>
    </submittedName>
</protein>
<feature type="region of interest" description="Disordered" evidence="1">
    <location>
        <begin position="18"/>
        <end position="48"/>
    </location>
</feature>
<dbReference type="RefSeq" id="WP_100381899.1">
    <property type="nucleotide sequence ID" value="NZ_LT629750.1"/>
</dbReference>
<name>A0A1H1Q5P5_9BRAD</name>